<dbReference type="PANTHER" id="PTHR43751">
    <property type="entry name" value="SULFATASE"/>
    <property type="match status" value="1"/>
</dbReference>
<feature type="domain" description="Sulfatase N-terminal" evidence="1">
    <location>
        <begin position="38"/>
        <end position="364"/>
    </location>
</feature>
<dbReference type="InterPro" id="IPR017850">
    <property type="entry name" value="Alkaline_phosphatase_core_sf"/>
</dbReference>
<proteinExistence type="predicted"/>
<protein>
    <submittedName>
        <fullName evidence="2">Arylsulfatase</fullName>
    </submittedName>
</protein>
<dbReference type="AlphaFoldDB" id="A0A3S9NYZ2"/>
<dbReference type="PANTHER" id="PTHR43751:SF2">
    <property type="entry name" value="SULFATASE N-TERMINAL DOMAIN-CONTAINING PROTEIN"/>
    <property type="match status" value="1"/>
</dbReference>
<dbReference type="InterPro" id="IPR000917">
    <property type="entry name" value="Sulfatase_N"/>
</dbReference>
<gene>
    <name evidence="2" type="ORF">EI427_02615</name>
</gene>
<dbReference type="CDD" id="cd16142">
    <property type="entry name" value="ARS_like"/>
    <property type="match status" value="1"/>
</dbReference>
<reference evidence="2 3" key="1">
    <citation type="submission" date="2018-12" db="EMBL/GenBank/DDBJ databases">
        <title>Flammeovirga pectinis sp. nov., isolated from the gut of the Korean scallop, Patinopecten yessoensis.</title>
        <authorList>
            <person name="Bae J.-W."/>
            <person name="Jeong Y.-S."/>
            <person name="Kang W."/>
        </authorList>
    </citation>
    <scope>NUCLEOTIDE SEQUENCE [LARGE SCALE GENOMIC DNA]</scope>
    <source>
        <strain evidence="2 3">L12M1</strain>
    </source>
</reference>
<dbReference type="Proteomes" id="UP000267268">
    <property type="component" value="Chromosome 1"/>
</dbReference>
<name>A0A3S9NYZ2_9BACT</name>
<dbReference type="OrthoDB" id="9777768at2"/>
<dbReference type="Pfam" id="PF00884">
    <property type="entry name" value="Sulfatase"/>
    <property type="match status" value="1"/>
</dbReference>
<dbReference type="EMBL" id="CP034562">
    <property type="protein sequence ID" value="AZQ61149.1"/>
    <property type="molecule type" value="Genomic_DNA"/>
</dbReference>
<evidence type="ECO:0000313" key="2">
    <source>
        <dbReference type="EMBL" id="AZQ61149.1"/>
    </source>
</evidence>
<dbReference type="KEGG" id="fll:EI427_02615"/>
<dbReference type="InterPro" id="IPR052701">
    <property type="entry name" value="GAG_Ulvan_Degrading_Sulfatases"/>
</dbReference>
<dbReference type="SUPFAM" id="SSF53649">
    <property type="entry name" value="Alkaline phosphatase-like"/>
    <property type="match status" value="1"/>
</dbReference>
<sequence length="541" mass="61213">MFKKLSINVFLAVLVSMTFCEDSLAQKKKKGKSSSKKPNILIIWGDDIGLWNVSAYSNGQMGYTTPGIDRIADEGILFTDYYGEQSCTAGRSSFITGQSGLRTGMTKVGMPGFPQGQKDDDITIAEALKNHGYLTAQYGKNHLGDADKTLPTKHGFDEFYGFLYHLNAMEEPEYPNYPKDPEFLKKFGPRGVLDCTSDGPVKDTGPLTVERIKTIDDDITKRSIAFMDKAIDQDKPFFVWWNAAKMHFRTHIKDESKGLSGRGFYNDGMVEHSNHVGQLLDYLEEKGIADNTIVIYGTDNGPQTNSWPDGAISPYRMEKETQYEGAYRVPFMIRWTDGGITGGKKVQGMISHLDWLPTLLAAAGDPDIKEKLLKGGYQANDKSFKIHLDGYNMLPYLQGKVEESPRKWFIYHTSEAEPVAVRQDIEGKVQKMSLKWVFGEQRGKGGELWLEPFTWLRMPKAFDLKMDPFERADYDSNTYMDWYINQIPYMYSAMAHMKEYAMTFKEYPASQKPGSWKMNQLKEMSYEMGPVGPGGSKKSGE</sequence>
<dbReference type="Gene3D" id="3.40.720.10">
    <property type="entry name" value="Alkaline Phosphatase, subunit A"/>
    <property type="match status" value="1"/>
</dbReference>
<dbReference type="RefSeq" id="WP_126611306.1">
    <property type="nucleotide sequence ID" value="NZ_CP034562.1"/>
</dbReference>
<accession>A0A3S9NYZ2</accession>
<evidence type="ECO:0000313" key="3">
    <source>
        <dbReference type="Proteomes" id="UP000267268"/>
    </source>
</evidence>
<keyword evidence="3" id="KW-1185">Reference proteome</keyword>
<organism evidence="2 3">
    <name type="scientific">Flammeovirga pectinis</name>
    <dbReference type="NCBI Taxonomy" id="2494373"/>
    <lineage>
        <taxon>Bacteria</taxon>
        <taxon>Pseudomonadati</taxon>
        <taxon>Bacteroidota</taxon>
        <taxon>Cytophagia</taxon>
        <taxon>Cytophagales</taxon>
        <taxon>Flammeovirgaceae</taxon>
        <taxon>Flammeovirga</taxon>
    </lineage>
</organism>
<evidence type="ECO:0000259" key="1">
    <source>
        <dbReference type="Pfam" id="PF00884"/>
    </source>
</evidence>